<protein>
    <submittedName>
        <fullName evidence="1">Uncharacterized protein</fullName>
    </submittedName>
</protein>
<name>A0A0G2J9S2_9EURO</name>
<proteinExistence type="predicted"/>
<gene>
    <name evidence="1" type="ORF">EMCG_09547</name>
</gene>
<dbReference type="AlphaFoldDB" id="A0A0G2J9S2"/>
<evidence type="ECO:0000313" key="2">
    <source>
        <dbReference type="Proteomes" id="UP000034164"/>
    </source>
</evidence>
<reference evidence="2" key="1">
    <citation type="journal article" date="2015" name="PLoS Genet.">
        <title>The dynamic genome and transcriptome of the human fungal pathogen Blastomyces and close relative Emmonsia.</title>
        <authorList>
            <person name="Munoz J.F."/>
            <person name="Gauthier G.M."/>
            <person name="Desjardins C.A."/>
            <person name="Gallo J.E."/>
            <person name="Holder J."/>
            <person name="Sullivan T.D."/>
            <person name="Marty A.J."/>
            <person name="Carmen J.C."/>
            <person name="Chen Z."/>
            <person name="Ding L."/>
            <person name="Gujja S."/>
            <person name="Magrini V."/>
            <person name="Misas E."/>
            <person name="Mitreva M."/>
            <person name="Priest M."/>
            <person name="Saif S."/>
            <person name="Whiston E.A."/>
            <person name="Young S."/>
            <person name="Zeng Q."/>
            <person name="Goldman W.E."/>
            <person name="Mardis E.R."/>
            <person name="Taylor J.W."/>
            <person name="McEwen J.G."/>
            <person name="Clay O.K."/>
            <person name="Klein B.S."/>
            <person name="Cuomo C.A."/>
        </authorList>
    </citation>
    <scope>NUCLEOTIDE SEQUENCE [LARGE SCALE GENOMIC DNA]</scope>
    <source>
        <strain evidence="2">UAMH 3008</strain>
    </source>
</reference>
<organism evidence="1 2">
    <name type="scientific">[Emmonsia] crescens</name>
    <dbReference type="NCBI Taxonomy" id="73230"/>
    <lineage>
        <taxon>Eukaryota</taxon>
        <taxon>Fungi</taxon>
        <taxon>Dikarya</taxon>
        <taxon>Ascomycota</taxon>
        <taxon>Pezizomycotina</taxon>
        <taxon>Eurotiomycetes</taxon>
        <taxon>Eurotiomycetidae</taxon>
        <taxon>Onygenales</taxon>
        <taxon>Ajellomycetaceae</taxon>
        <taxon>Emergomyces</taxon>
    </lineage>
</organism>
<dbReference type="VEuPathDB" id="FungiDB:EMCG_09547"/>
<dbReference type="OrthoDB" id="2142759at2759"/>
<evidence type="ECO:0000313" key="1">
    <source>
        <dbReference type="EMBL" id="KKZ64476.1"/>
    </source>
</evidence>
<accession>A0A0G2J9S2</accession>
<dbReference type="Proteomes" id="UP000034164">
    <property type="component" value="Unassembled WGS sequence"/>
</dbReference>
<sequence length="148" mass="16415">MRGAGEPVFESDFPPGTDKMATLRGEPYGKERFEMEIESRLRSLLNNGSNLYLYVNEFSIDITRLFIPASRSCGNAPREGMRLYSFRLAALEWGSSGADAIAYTNNYYDNTAVGLDKHSHGEEVSSLSLFAERKAEWCPGILTSTLGS</sequence>
<dbReference type="EMBL" id="LCZI01000785">
    <property type="protein sequence ID" value="KKZ64476.1"/>
    <property type="molecule type" value="Genomic_DNA"/>
</dbReference>
<comment type="caution">
    <text evidence="1">The sequence shown here is derived from an EMBL/GenBank/DDBJ whole genome shotgun (WGS) entry which is preliminary data.</text>
</comment>